<accession>G5BKR0</accession>
<feature type="compositionally biased region" description="Basic residues" evidence="1">
    <location>
        <begin position="58"/>
        <end position="71"/>
    </location>
</feature>
<organism evidence="2 3">
    <name type="scientific">Heterocephalus glaber</name>
    <name type="common">Naked mole rat</name>
    <dbReference type="NCBI Taxonomy" id="10181"/>
    <lineage>
        <taxon>Eukaryota</taxon>
        <taxon>Metazoa</taxon>
        <taxon>Chordata</taxon>
        <taxon>Craniata</taxon>
        <taxon>Vertebrata</taxon>
        <taxon>Euteleostomi</taxon>
        <taxon>Mammalia</taxon>
        <taxon>Eutheria</taxon>
        <taxon>Euarchontoglires</taxon>
        <taxon>Glires</taxon>
        <taxon>Rodentia</taxon>
        <taxon>Hystricomorpha</taxon>
        <taxon>Bathyergidae</taxon>
        <taxon>Heterocephalus</taxon>
    </lineage>
</organism>
<feature type="compositionally biased region" description="Basic and acidic residues" evidence="1">
    <location>
        <begin position="1"/>
        <end position="16"/>
    </location>
</feature>
<name>G5BKR0_HETGA</name>
<proteinExistence type="predicted"/>
<dbReference type="EMBL" id="JH170773">
    <property type="protein sequence ID" value="EHB09871.1"/>
    <property type="molecule type" value="Genomic_DNA"/>
</dbReference>
<dbReference type="Proteomes" id="UP000006813">
    <property type="component" value="Unassembled WGS sequence"/>
</dbReference>
<evidence type="ECO:0000313" key="3">
    <source>
        <dbReference type="Proteomes" id="UP000006813"/>
    </source>
</evidence>
<reference evidence="2 3" key="1">
    <citation type="journal article" date="2011" name="Nature">
        <title>Genome sequencing reveals insights into physiology and longevity of the naked mole rat.</title>
        <authorList>
            <person name="Kim E.B."/>
            <person name="Fang X."/>
            <person name="Fushan A.A."/>
            <person name="Huang Z."/>
            <person name="Lobanov A.V."/>
            <person name="Han L."/>
            <person name="Marino S.M."/>
            <person name="Sun X."/>
            <person name="Turanov A.A."/>
            <person name="Yang P."/>
            <person name="Yim S.H."/>
            <person name="Zhao X."/>
            <person name="Kasaikina M.V."/>
            <person name="Stoletzki N."/>
            <person name="Peng C."/>
            <person name="Polak P."/>
            <person name="Xiong Z."/>
            <person name="Kiezun A."/>
            <person name="Zhu Y."/>
            <person name="Chen Y."/>
            <person name="Kryukov G.V."/>
            <person name="Zhang Q."/>
            <person name="Peshkin L."/>
            <person name="Yang L."/>
            <person name="Bronson R.T."/>
            <person name="Buffenstein R."/>
            <person name="Wang B."/>
            <person name="Han C."/>
            <person name="Li Q."/>
            <person name="Chen L."/>
            <person name="Zhao W."/>
            <person name="Sunyaev S.R."/>
            <person name="Park T.J."/>
            <person name="Zhang G."/>
            <person name="Wang J."/>
            <person name="Gladyshev V.N."/>
        </authorList>
    </citation>
    <scope>NUCLEOTIDE SEQUENCE [LARGE SCALE GENOMIC DNA]</scope>
</reference>
<sequence length="87" mass="9027">MEQRGRGIERKGEGQKAEALNQLTGSRDSLGGGNAGVLEGGARSLGEDGGLQSEPLRGRGKRRKGAGRQRRGGTENPRQLSCTAPAA</sequence>
<evidence type="ECO:0000256" key="1">
    <source>
        <dbReference type="SAM" id="MobiDB-lite"/>
    </source>
</evidence>
<feature type="region of interest" description="Disordered" evidence="1">
    <location>
        <begin position="1"/>
        <end position="87"/>
    </location>
</feature>
<protein>
    <submittedName>
        <fullName evidence="2">Uncharacterized protein</fullName>
    </submittedName>
</protein>
<dbReference type="AlphaFoldDB" id="G5BKR0"/>
<dbReference type="InParanoid" id="G5BKR0"/>
<feature type="compositionally biased region" description="Polar residues" evidence="1">
    <location>
        <begin position="76"/>
        <end position="87"/>
    </location>
</feature>
<feature type="compositionally biased region" description="Gly residues" evidence="1">
    <location>
        <begin position="30"/>
        <end position="39"/>
    </location>
</feature>
<gene>
    <name evidence="2" type="ORF">GW7_17591</name>
</gene>
<evidence type="ECO:0000313" key="2">
    <source>
        <dbReference type="EMBL" id="EHB09871.1"/>
    </source>
</evidence>